<evidence type="ECO:0000313" key="3">
    <source>
        <dbReference type="Proteomes" id="UP000241426"/>
    </source>
</evidence>
<gene>
    <name evidence="2" type="ORF">C9J27_08735</name>
</gene>
<sequence length="160" mass="17770">MKKIYIAILTLILFSSNAFADGNIWLNSNHKNITPNAVIKNNQIWLSNNHTQAPNFIIFHQMNQNKITQALSNNQGVIVVQNNKIWVNEISSQPPFAILKNNNQIWLQDNHGTVANAIIKSDGTLWLSTNTSSIADAYIGGSHQQQDGLIVAALILSKQL</sequence>
<feature type="signal peptide" evidence="1">
    <location>
        <begin position="1"/>
        <end position="20"/>
    </location>
</feature>
<dbReference type="Proteomes" id="UP000241426">
    <property type="component" value="Unassembled WGS sequence"/>
</dbReference>
<accession>A0A2T3KJS2</accession>
<dbReference type="EMBL" id="PYNF01000005">
    <property type="protein sequence ID" value="PSU99711.1"/>
    <property type="molecule type" value="Genomic_DNA"/>
</dbReference>
<organism evidence="2 3">
    <name type="scientific">Photobacterium kishitanii</name>
    <dbReference type="NCBI Taxonomy" id="318456"/>
    <lineage>
        <taxon>Bacteria</taxon>
        <taxon>Pseudomonadati</taxon>
        <taxon>Pseudomonadota</taxon>
        <taxon>Gammaproteobacteria</taxon>
        <taxon>Vibrionales</taxon>
        <taxon>Vibrionaceae</taxon>
        <taxon>Photobacterium</taxon>
    </lineage>
</organism>
<name>A0A2T3KJS2_9GAMM</name>
<dbReference type="RefSeq" id="WP_107289489.1">
    <property type="nucleotide sequence ID" value="NZ_PYNF01000005.1"/>
</dbReference>
<feature type="chain" id="PRO_5015648590" evidence="1">
    <location>
        <begin position="21"/>
        <end position="160"/>
    </location>
</feature>
<reference evidence="2 3" key="1">
    <citation type="submission" date="2018-01" db="EMBL/GenBank/DDBJ databases">
        <title>Whole genome sequencing of Histamine producing bacteria.</title>
        <authorList>
            <person name="Butler K."/>
        </authorList>
    </citation>
    <scope>NUCLEOTIDE SEQUENCE [LARGE SCALE GENOMIC DNA]</scope>
    <source>
        <strain evidence="2 3">FS-7.2</strain>
    </source>
</reference>
<proteinExistence type="predicted"/>
<evidence type="ECO:0000313" key="2">
    <source>
        <dbReference type="EMBL" id="PSU99711.1"/>
    </source>
</evidence>
<keyword evidence="1" id="KW-0732">Signal</keyword>
<evidence type="ECO:0000256" key="1">
    <source>
        <dbReference type="SAM" id="SignalP"/>
    </source>
</evidence>
<comment type="caution">
    <text evidence="2">The sequence shown here is derived from an EMBL/GenBank/DDBJ whole genome shotgun (WGS) entry which is preliminary data.</text>
</comment>
<dbReference type="AlphaFoldDB" id="A0A2T3KJS2"/>
<protein>
    <submittedName>
        <fullName evidence="2">Uncharacterized protein</fullName>
    </submittedName>
</protein>